<proteinExistence type="predicted"/>
<comment type="caution">
    <text evidence="2">The sequence shown here is derived from an EMBL/GenBank/DDBJ whole genome shotgun (WGS) entry which is preliminary data.</text>
</comment>
<feature type="compositionally biased region" description="Basic and acidic residues" evidence="1">
    <location>
        <begin position="60"/>
        <end position="70"/>
    </location>
</feature>
<dbReference type="GeneID" id="95568079"/>
<dbReference type="AlphaFoldDB" id="E8M2Q3"/>
<evidence type="ECO:0000256" key="1">
    <source>
        <dbReference type="SAM" id="MobiDB-lite"/>
    </source>
</evidence>
<feature type="region of interest" description="Disordered" evidence="1">
    <location>
        <begin position="42"/>
        <end position="77"/>
    </location>
</feature>
<feature type="compositionally biased region" description="Polar residues" evidence="1">
    <location>
        <begin position="42"/>
        <end position="54"/>
    </location>
</feature>
<dbReference type="OrthoDB" id="7869604at2"/>
<dbReference type="RefSeq" id="WP_008074208.1">
    <property type="nucleotide sequence ID" value="NZ_AEVT01000018.1"/>
</dbReference>
<organism evidence="2 3">
    <name type="scientific">Vibrio sinaloensis DSM 21326</name>
    <dbReference type="NCBI Taxonomy" id="945550"/>
    <lineage>
        <taxon>Bacteria</taxon>
        <taxon>Pseudomonadati</taxon>
        <taxon>Pseudomonadota</taxon>
        <taxon>Gammaproteobacteria</taxon>
        <taxon>Vibrionales</taxon>
        <taxon>Vibrionaceae</taxon>
        <taxon>Vibrio</taxon>
        <taxon>Vibrio oreintalis group</taxon>
    </lineage>
</organism>
<sequence length="77" mass="8879">MSKLDTDLGFHYQASKQQVDIYRYGALVTTLRGNRAQRFITRASSKSEAEQQQLMARETGNYKRGNERQAKHSAKRT</sequence>
<gene>
    <name evidence="2" type="ORF">VISI1226_12281</name>
</gene>
<accession>E8M2Q3</accession>
<dbReference type="eggNOG" id="ENOG5032ZZ1">
    <property type="taxonomic scope" value="Bacteria"/>
</dbReference>
<dbReference type="Proteomes" id="UP000006228">
    <property type="component" value="Unassembled WGS sequence"/>
</dbReference>
<evidence type="ECO:0000313" key="3">
    <source>
        <dbReference type="Proteomes" id="UP000006228"/>
    </source>
</evidence>
<reference evidence="2 3" key="1">
    <citation type="journal article" date="2012" name="Int. J. Syst. Evol. Microbiol.">
        <title>Vibrio caribbeanicus sp. nov., isolated from the marine sponge Scleritoderma cyanea.</title>
        <authorList>
            <person name="Hoffmann M."/>
            <person name="Monday S.R."/>
            <person name="Allard M.W."/>
            <person name="Strain E.A."/>
            <person name="Whittaker P."/>
            <person name="Naum M."/>
            <person name="McCarthy P.J."/>
            <person name="Lopez J.V."/>
            <person name="Fischer M."/>
            <person name="Brown E.W."/>
        </authorList>
    </citation>
    <scope>NUCLEOTIDE SEQUENCE [LARGE SCALE GENOMIC DNA]</scope>
    <source>
        <strain evidence="3">DSMZ 21326</strain>
    </source>
</reference>
<name>E8M2Q3_PHOS4</name>
<protein>
    <submittedName>
        <fullName evidence="2">Uncharacterized protein</fullName>
    </submittedName>
</protein>
<dbReference type="EMBL" id="AEVT01000018">
    <property type="protein sequence ID" value="EGA71561.1"/>
    <property type="molecule type" value="Genomic_DNA"/>
</dbReference>
<evidence type="ECO:0000313" key="2">
    <source>
        <dbReference type="EMBL" id="EGA71561.1"/>
    </source>
</evidence>